<sequence length="46" mass="5333">MMKKRILLFKQRELVGVASQNLIMKLLVQAVAKVQLPFEIQRNDHG</sequence>
<reference evidence="1 2" key="1">
    <citation type="journal article" date="2018" name="Front. Plant Sci.">
        <title>Red Clover (Trifolium pratense) and Zigzag Clover (T. medium) - A Picture of Genomic Similarities and Differences.</title>
        <authorList>
            <person name="Dluhosova J."/>
            <person name="Istvanek J."/>
            <person name="Nedelnik J."/>
            <person name="Repkova J."/>
        </authorList>
    </citation>
    <scope>NUCLEOTIDE SEQUENCE [LARGE SCALE GENOMIC DNA]</scope>
    <source>
        <strain evidence="2">cv. 10/8</strain>
        <tissue evidence="1">Leaf</tissue>
    </source>
</reference>
<organism evidence="1 2">
    <name type="scientific">Trifolium medium</name>
    <dbReference type="NCBI Taxonomy" id="97028"/>
    <lineage>
        <taxon>Eukaryota</taxon>
        <taxon>Viridiplantae</taxon>
        <taxon>Streptophyta</taxon>
        <taxon>Embryophyta</taxon>
        <taxon>Tracheophyta</taxon>
        <taxon>Spermatophyta</taxon>
        <taxon>Magnoliopsida</taxon>
        <taxon>eudicotyledons</taxon>
        <taxon>Gunneridae</taxon>
        <taxon>Pentapetalae</taxon>
        <taxon>rosids</taxon>
        <taxon>fabids</taxon>
        <taxon>Fabales</taxon>
        <taxon>Fabaceae</taxon>
        <taxon>Papilionoideae</taxon>
        <taxon>50 kb inversion clade</taxon>
        <taxon>NPAAA clade</taxon>
        <taxon>Hologalegina</taxon>
        <taxon>IRL clade</taxon>
        <taxon>Trifolieae</taxon>
        <taxon>Trifolium</taxon>
    </lineage>
</organism>
<evidence type="ECO:0000313" key="1">
    <source>
        <dbReference type="EMBL" id="MCI09653.1"/>
    </source>
</evidence>
<feature type="non-terminal residue" evidence="1">
    <location>
        <position position="46"/>
    </location>
</feature>
<comment type="caution">
    <text evidence="1">The sequence shown here is derived from an EMBL/GenBank/DDBJ whole genome shotgun (WGS) entry which is preliminary data.</text>
</comment>
<accession>A0A392PC23</accession>
<proteinExistence type="predicted"/>
<evidence type="ECO:0000313" key="2">
    <source>
        <dbReference type="Proteomes" id="UP000265520"/>
    </source>
</evidence>
<dbReference type="Proteomes" id="UP000265520">
    <property type="component" value="Unassembled WGS sequence"/>
</dbReference>
<name>A0A392PC23_9FABA</name>
<protein>
    <submittedName>
        <fullName evidence="1">Uncharacterized protein</fullName>
    </submittedName>
</protein>
<keyword evidence="2" id="KW-1185">Reference proteome</keyword>
<dbReference type="AlphaFoldDB" id="A0A392PC23"/>
<dbReference type="EMBL" id="LXQA010073408">
    <property type="protein sequence ID" value="MCI09653.1"/>
    <property type="molecule type" value="Genomic_DNA"/>
</dbReference>